<evidence type="ECO:0000256" key="1">
    <source>
        <dbReference type="SAM" id="MobiDB-lite"/>
    </source>
</evidence>
<gene>
    <name evidence="3" type="ORF">CBF35_11465</name>
</gene>
<reference evidence="3 4" key="1">
    <citation type="submission" date="2017-05" db="EMBL/GenBank/DDBJ databases">
        <title>Vagococcus spp. assemblies.</title>
        <authorList>
            <person name="Gulvik C.A."/>
        </authorList>
    </citation>
    <scope>NUCLEOTIDE SEQUENCE [LARGE SCALE GENOMIC DNA]</scope>
    <source>
        <strain evidence="3 4">NCFB 2777</strain>
    </source>
</reference>
<evidence type="ECO:0000313" key="4">
    <source>
        <dbReference type="Proteomes" id="UP000287239"/>
    </source>
</evidence>
<comment type="caution">
    <text evidence="3">The sequence shown here is derived from an EMBL/GenBank/DDBJ whole genome shotgun (WGS) entry which is preliminary data.</text>
</comment>
<keyword evidence="4" id="KW-1185">Reference proteome</keyword>
<sequence>MNGNKVKTKQTKTPQKASNKKHLKVVAGLLLLVLFSASLIYLNRSGEKAQPKNNQNKNTQSEATTEAPAADTPKRDIEVKTNEVTIKIEE</sequence>
<name>A0A429ZIM4_9ENTE</name>
<dbReference type="EMBL" id="NGJU01000018">
    <property type="protein sequence ID" value="RST93536.1"/>
    <property type="molecule type" value="Genomic_DNA"/>
</dbReference>
<dbReference type="RefSeq" id="WP_126781288.1">
    <property type="nucleotide sequence ID" value="NZ_NGJU01000018.1"/>
</dbReference>
<dbReference type="GeneID" id="98568994"/>
<organism evidence="3 4">
    <name type="scientific">Vagococcus salmoninarum</name>
    <dbReference type="NCBI Taxonomy" id="2739"/>
    <lineage>
        <taxon>Bacteria</taxon>
        <taxon>Bacillati</taxon>
        <taxon>Bacillota</taxon>
        <taxon>Bacilli</taxon>
        <taxon>Lactobacillales</taxon>
        <taxon>Enterococcaceae</taxon>
        <taxon>Vagococcus</taxon>
    </lineage>
</organism>
<protein>
    <submittedName>
        <fullName evidence="3">Uncharacterized protein</fullName>
    </submittedName>
</protein>
<feature type="region of interest" description="Disordered" evidence="1">
    <location>
        <begin position="1"/>
        <end position="20"/>
    </location>
</feature>
<keyword evidence="2" id="KW-0472">Membrane</keyword>
<evidence type="ECO:0000313" key="3">
    <source>
        <dbReference type="EMBL" id="RST93536.1"/>
    </source>
</evidence>
<feature type="compositionally biased region" description="Low complexity" evidence="1">
    <location>
        <begin position="62"/>
        <end position="71"/>
    </location>
</feature>
<feature type="compositionally biased region" description="Basic residues" evidence="1">
    <location>
        <begin position="1"/>
        <end position="10"/>
    </location>
</feature>
<dbReference type="AlphaFoldDB" id="A0A429ZIM4"/>
<keyword evidence="2" id="KW-1133">Transmembrane helix</keyword>
<proteinExistence type="predicted"/>
<feature type="region of interest" description="Disordered" evidence="1">
    <location>
        <begin position="45"/>
        <end position="90"/>
    </location>
</feature>
<accession>A0A429ZIM4</accession>
<feature type="transmembrane region" description="Helical" evidence="2">
    <location>
        <begin position="21"/>
        <end position="42"/>
    </location>
</feature>
<keyword evidence="2" id="KW-0812">Transmembrane</keyword>
<feature type="compositionally biased region" description="Basic and acidic residues" evidence="1">
    <location>
        <begin position="72"/>
        <end position="90"/>
    </location>
</feature>
<dbReference type="Proteomes" id="UP000287239">
    <property type="component" value="Unassembled WGS sequence"/>
</dbReference>
<feature type="compositionally biased region" description="Polar residues" evidence="1">
    <location>
        <begin position="51"/>
        <end position="61"/>
    </location>
</feature>
<evidence type="ECO:0000256" key="2">
    <source>
        <dbReference type="SAM" id="Phobius"/>
    </source>
</evidence>